<proteinExistence type="predicted"/>
<name>A0AAW0XXC6_CHEQU</name>
<evidence type="ECO:0000256" key="6">
    <source>
        <dbReference type="ARBA" id="ARBA00023132"/>
    </source>
</evidence>
<evidence type="ECO:0000256" key="2">
    <source>
        <dbReference type="ARBA" id="ARBA00022448"/>
    </source>
</evidence>
<evidence type="ECO:0000313" key="10">
    <source>
        <dbReference type="Proteomes" id="UP001445076"/>
    </source>
</evidence>
<dbReference type="InterPro" id="IPR036322">
    <property type="entry name" value="WD40_repeat_dom_sf"/>
</dbReference>
<protein>
    <recommendedName>
        <fullName evidence="11">Nuclear pore complex protein Nup88</fullName>
    </recommendedName>
</protein>
<dbReference type="AlphaFoldDB" id="A0AAW0XXC6"/>
<dbReference type="GO" id="GO:0005643">
    <property type="term" value="C:nuclear pore"/>
    <property type="evidence" value="ECO:0007669"/>
    <property type="project" value="UniProtKB-SubCell"/>
</dbReference>
<dbReference type="GO" id="GO:0006606">
    <property type="term" value="P:protein import into nucleus"/>
    <property type="evidence" value="ECO:0007669"/>
    <property type="project" value="TreeGrafter"/>
</dbReference>
<dbReference type="SUPFAM" id="SSF50978">
    <property type="entry name" value="WD40 repeat-like"/>
    <property type="match status" value="1"/>
</dbReference>
<dbReference type="GO" id="GO:0017056">
    <property type="term" value="F:structural constituent of nuclear pore"/>
    <property type="evidence" value="ECO:0007669"/>
    <property type="project" value="InterPro"/>
</dbReference>
<keyword evidence="8" id="KW-0175">Coiled coil</keyword>
<dbReference type="InterPro" id="IPR019321">
    <property type="entry name" value="Nucleoporin_Nup88"/>
</dbReference>
<dbReference type="PANTHER" id="PTHR13257">
    <property type="entry name" value="NUCLEOPORIN NUP84-RELATED"/>
    <property type="match status" value="1"/>
</dbReference>
<dbReference type="GO" id="GO:0000055">
    <property type="term" value="P:ribosomal large subunit export from nucleus"/>
    <property type="evidence" value="ECO:0007669"/>
    <property type="project" value="InterPro"/>
</dbReference>
<gene>
    <name evidence="9" type="ORF">OTU49_001272</name>
</gene>
<dbReference type="PANTHER" id="PTHR13257:SF0">
    <property type="entry name" value="NUCLEAR PORE COMPLEX PROTEIN NUP88"/>
    <property type="match status" value="1"/>
</dbReference>
<feature type="coiled-coil region" evidence="8">
    <location>
        <begin position="539"/>
        <end position="601"/>
    </location>
</feature>
<dbReference type="GO" id="GO:0006406">
    <property type="term" value="P:mRNA export from nucleus"/>
    <property type="evidence" value="ECO:0007669"/>
    <property type="project" value="TreeGrafter"/>
</dbReference>
<evidence type="ECO:0000256" key="5">
    <source>
        <dbReference type="ARBA" id="ARBA00023010"/>
    </source>
</evidence>
<reference evidence="9 10" key="1">
    <citation type="journal article" date="2024" name="BMC Genomics">
        <title>Genome assembly of redclaw crayfish (Cherax quadricarinatus) provides insights into its immune adaptation and hypoxia tolerance.</title>
        <authorList>
            <person name="Liu Z."/>
            <person name="Zheng J."/>
            <person name="Li H."/>
            <person name="Fang K."/>
            <person name="Wang S."/>
            <person name="He J."/>
            <person name="Zhou D."/>
            <person name="Weng S."/>
            <person name="Chi M."/>
            <person name="Gu Z."/>
            <person name="He J."/>
            <person name="Li F."/>
            <person name="Wang M."/>
        </authorList>
    </citation>
    <scope>NUCLEOTIDE SEQUENCE [LARGE SCALE GENOMIC DNA]</scope>
    <source>
        <strain evidence="9">ZL_2023a</strain>
    </source>
</reference>
<dbReference type="GO" id="GO:0000056">
    <property type="term" value="P:ribosomal small subunit export from nucleus"/>
    <property type="evidence" value="ECO:0007669"/>
    <property type="project" value="InterPro"/>
</dbReference>
<evidence type="ECO:0008006" key="11">
    <source>
        <dbReference type="Google" id="ProtNLM"/>
    </source>
</evidence>
<comment type="subcellular location">
    <subcellularLocation>
        <location evidence="1">Nucleus</location>
        <location evidence="1">Nuclear pore complex</location>
    </subcellularLocation>
</comment>
<comment type="caution">
    <text evidence="9">The sequence shown here is derived from an EMBL/GenBank/DDBJ whole genome shotgun (WGS) entry which is preliminary data.</text>
</comment>
<evidence type="ECO:0000256" key="4">
    <source>
        <dbReference type="ARBA" id="ARBA00022927"/>
    </source>
</evidence>
<dbReference type="EMBL" id="JARKIK010000024">
    <property type="protein sequence ID" value="KAK8743796.1"/>
    <property type="molecule type" value="Genomic_DNA"/>
</dbReference>
<keyword evidence="3" id="KW-0509">mRNA transport</keyword>
<evidence type="ECO:0000256" key="3">
    <source>
        <dbReference type="ARBA" id="ARBA00022816"/>
    </source>
</evidence>
<evidence type="ECO:0000256" key="1">
    <source>
        <dbReference type="ARBA" id="ARBA00004567"/>
    </source>
</evidence>
<dbReference type="Pfam" id="PF10168">
    <property type="entry name" value="Nup88"/>
    <property type="match status" value="1"/>
</dbReference>
<feature type="non-terminal residue" evidence="9">
    <location>
        <position position="1"/>
    </location>
</feature>
<evidence type="ECO:0000256" key="8">
    <source>
        <dbReference type="SAM" id="Coils"/>
    </source>
</evidence>
<keyword evidence="7" id="KW-0539">Nucleus</keyword>
<dbReference type="Proteomes" id="UP001445076">
    <property type="component" value="Unassembled WGS sequence"/>
</dbReference>
<keyword evidence="10" id="KW-1185">Reference proteome</keyword>
<keyword evidence="5" id="KW-0811">Translocation</keyword>
<accession>A0AAW0XXC6</accession>
<keyword evidence="2" id="KW-0813">Transport</keyword>
<keyword evidence="4" id="KW-0653">Protein transport</keyword>
<evidence type="ECO:0000256" key="7">
    <source>
        <dbReference type="ARBA" id="ARBA00023242"/>
    </source>
</evidence>
<sequence>TNMAGCTDTLTLSRILTDKCKDKHFTKSSRYRLLDSVDDVIIAWSKEDGCLLSQLIIPNCKVQTLALSKPPVWEVEHVQINKSGSGVALIGRRGVAVVELPHRSGDPPLYDGGRDTITCRVEYVAERFFLCHPKLEVMAAAWHPGSLENNHIVILASDNYLRIYNLTSNEIPEQAISLGSGRVGVISSSNFTCSSNLGESAVAFDFGLPNEPVMCPSGNPVSNGIIENLIDLENGKRQKFLGLQWPVFILYGNGEIYFVITNLSTTRPALHRLFGPLSMIPACDDNYGLDSCSLLVLQSSPPVLVIATTTGQLHHCIVIDSDVNEDESLSSIATSVKLHVYETVELELSLLPDDENFTSPLSLHPDPTTPTRYWVSHEAGVHGVTVPFIEHLLQYTDLPDDAAFSASESPCIVDHILCTRSLTPAGPMPVVGLVAGTSHILYVMLASGRIISIIIPPAFVQQIIESPNTDFDLAVSPLRKVHSQNFEDHIRCILHRLSSQPLLASGSTSKVTPDEYLNLLNRITATLRKNYMQPQRAARLDIQRRSDILNEQKQRLQAEVDDLQARKKSLTEKAHELAEKYEEANDKKSQLVERLERVLSQVMRALPVLSTGEKNMMRELESMQSHTSSLLNQLAQIKAKDKWQISQMEKYQNTETVKNQRASCVSESQLKALKQALTNEGEKLSNLLERVNHVKHDLQL</sequence>
<organism evidence="9 10">
    <name type="scientific">Cherax quadricarinatus</name>
    <name type="common">Australian red claw crayfish</name>
    <dbReference type="NCBI Taxonomy" id="27406"/>
    <lineage>
        <taxon>Eukaryota</taxon>
        <taxon>Metazoa</taxon>
        <taxon>Ecdysozoa</taxon>
        <taxon>Arthropoda</taxon>
        <taxon>Crustacea</taxon>
        <taxon>Multicrustacea</taxon>
        <taxon>Malacostraca</taxon>
        <taxon>Eumalacostraca</taxon>
        <taxon>Eucarida</taxon>
        <taxon>Decapoda</taxon>
        <taxon>Pleocyemata</taxon>
        <taxon>Astacidea</taxon>
        <taxon>Parastacoidea</taxon>
        <taxon>Parastacidae</taxon>
        <taxon>Cherax</taxon>
    </lineage>
</organism>
<dbReference type="InterPro" id="IPR037700">
    <property type="entry name" value="NUP88/NUP82"/>
</dbReference>
<evidence type="ECO:0000313" key="9">
    <source>
        <dbReference type="EMBL" id="KAK8743796.1"/>
    </source>
</evidence>
<keyword evidence="6" id="KW-0906">Nuclear pore complex</keyword>